<dbReference type="OrthoDB" id="5151689at2759"/>
<reference evidence="3" key="1">
    <citation type="submission" date="2021-10" db="EMBL/GenBank/DDBJ databases">
        <authorList>
            <person name="Piombo E."/>
        </authorList>
    </citation>
    <scope>NUCLEOTIDE SEQUENCE</scope>
</reference>
<name>A0A9N9VC41_9HYPO</name>
<protein>
    <recommendedName>
        <fullName evidence="5">Transmembrane protein</fullName>
    </recommendedName>
</protein>
<evidence type="ECO:0000256" key="2">
    <source>
        <dbReference type="SAM" id="Phobius"/>
    </source>
</evidence>
<gene>
    <name evidence="3" type="ORF">CRHIZ90672A_00013560</name>
</gene>
<feature type="transmembrane region" description="Helical" evidence="2">
    <location>
        <begin position="166"/>
        <end position="188"/>
    </location>
</feature>
<organism evidence="3 4">
    <name type="scientific">Clonostachys rhizophaga</name>
    <dbReference type="NCBI Taxonomy" id="160324"/>
    <lineage>
        <taxon>Eukaryota</taxon>
        <taxon>Fungi</taxon>
        <taxon>Dikarya</taxon>
        <taxon>Ascomycota</taxon>
        <taxon>Pezizomycotina</taxon>
        <taxon>Sordariomycetes</taxon>
        <taxon>Hypocreomycetidae</taxon>
        <taxon>Hypocreales</taxon>
        <taxon>Bionectriaceae</taxon>
        <taxon>Clonostachys</taxon>
    </lineage>
</organism>
<proteinExistence type="predicted"/>
<feature type="region of interest" description="Disordered" evidence="1">
    <location>
        <begin position="1"/>
        <end position="28"/>
    </location>
</feature>
<evidence type="ECO:0000313" key="4">
    <source>
        <dbReference type="Proteomes" id="UP000696573"/>
    </source>
</evidence>
<evidence type="ECO:0000313" key="3">
    <source>
        <dbReference type="EMBL" id="CAH0019813.1"/>
    </source>
</evidence>
<comment type="caution">
    <text evidence="3">The sequence shown here is derived from an EMBL/GenBank/DDBJ whole genome shotgun (WGS) entry which is preliminary data.</text>
</comment>
<keyword evidence="2" id="KW-0812">Transmembrane</keyword>
<keyword evidence="2" id="KW-0472">Membrane</keyword>
<evidence type="ECO:0000256" key="1">
    <source>
        <dbReference type="SAM" id="MobiDB-lite"/>
    </source>
</evidence>
<accession>A0A9N9VC41</accession>
<dbReference type="EMBL" id="CABFNQ020000593">
    <property type="protein sequence ID" value="CAH0019813.1"/>
    <property type="molecule type" value="Genomic_DNA"/>
</dbReference>
<feature type="compositionally biased region" description="Basic and acidic residues" evidence="1">
    <location>
        <begin position="10"/>
        <end position="22"/>
    </location>
</feature>
<sequence length="194" mass="21619">METRSFSAGDNKKEHPYYESRTDGQSTEYTTTFTSGATSSRSFTMGVGVGTPPLSSLQQRHQHDIGFRNQLGTALEDTARTSRRTESTTTTYNESPSEFRERHRTAHAEAEKRFKKHMDRDFAIFCCFALLVLVVVLGSYVWGNFSGGEAASNQGSPAVTHKSSSWAIWIPLGPLWVGYGSEGFLWSFSLSFSF</sequence>
<feature type="compositionally biased region" description="Low complexity" evidence="1">
    <location>
        <begin position="87"/>
        <end position="96"/>
    </location>
</feature>
<evidence type="ECO:0008006" key="5">
    <source>
        <dbReference type="Google" id="ProtNLM"/>
    </source>
</evidence>
<dbReference type="AlphaFoldDB" id="A0A9N9VC41"/>
<keyword evidence="4" id="KW-1185">Reference proteome</keyword>
<dbReference type="Proteomes" id="UP000696573">
    <property type="component" value="Unassembled WGS sequence"/>
</dbReference>
<feature type="transmembrane region" description="Helical" evidence="2">
    <location>
        <begin position="122"/>
        <end position="142"/>
    </location>
</feature>
<feature type="region of interest" description="Disordered" evidence="1">
    <location>
        <begin position="71"/>
        <end position="104"/>
    </location>
</feature>
<feature type="compositionally biased region" description="Basic and acidic residues" evidence="1">
    <location>
        <begin position="77"/>
        <end position="86"/>
    </location>
</feature>
<keyword evidence="2" id="KW-1133">Transmembrane helix</keyword>